<dbReference type="WBParaSite" id="EVEC_0001303601-mRNA-1">
    <property type="protein sequence ID" value="EVEC_0001303601-mRNA-1"/>
    <property type="gene ID" value="EVEC_0001303601"/>
</dbReference>
<reference evidence="2 3" key="2">
    <citation type="submission" date="2018-10" db="EMBL/GenBank/DDBJ databases">
        <authorList>
            <consortium name="Pathogen Informatics"/>
        </authorList>
    </citation>
    <scope>NUCLEOTIDE SEQUENCE [LARGE SCALE GENOMIC DNA]</scope>
</reference>
<dbReference type="AlphaFoldDB" id="A0A0N4VPV2"/>
<accession>A0A0N4VPV2</accession>
<dbReference type="EMBL" id="UXUI01013730">
    <property type="protein sequence ID" value="VDD97447.1"/>
    <property type="molecule type" value="Genomic_DNA"/>
</dbReference>
<evidence type="ECO:0000313" key="2">
    <source>
        <dbReference type="EMBL" id="VDD97447.1"/>
    </source>
</evidence>
<protein>
    <submittedName>
        <fullName evidence="4">CUPID domain-containing protein</fullName>
    </submittedName>
</protein>
<proteinExistence type="predicted"/>
<dbReference type="Proteomes" id="UP000274131">
    <property type="component" value="Unassembled WGS sequence"/>
</dbReference>
<reference evidence="4" key="1">
    <citation type="submission" date="2017-02" db="UniProtKB">
        <authorList>
            <consortium name="WormBaseParasite"/>
        </authorList>
    </citation>
    <scope>IDENTIFICATION</scope>
</reference>
<feature type="compositionally biased region" description="Polar residues" evidence="1">
    <location>
        <begin position="59"/>
        <end position="69"/>
    </location>
</feature>
<name>A0A0N4VPV2_ENTVE</name>
<evidence type="ECO:0000313" key="4">
    <source>
        <dbReference type="WBParaSite" id="EVEC_0001303601-mRNA-1"/>
    </source>
</evidence>
<feature type="region of interest" description="Disordered" evidence="1">
    <location>
        <begin position="51"/>
        <end position="90"/>
    </location>
</feature>
<evidence type="ECO:0000256" key="1">
    <source>
        <dbReference type="SAM" id="MobiDB-lite"/>
    </source>
</evidence>
<sequence>MGEIVVMQLGLVGYQQLRVQCCGHELDKSEREIEAEKKLWNERITELRRRIETARQQKSRPNSTSTISGTDEENVSCPASPNYLEFSPSTKQSPVYSYDLYNDGLVPVAPLLHPRPSVYPFFDVKTPPCNYTLFPIQIGL</sequence>
<gene>
    <name evidence="2" type="ORF">EVEC_LOCUS12198</name>
</gene>
<organism evidence="4">
    <name type="scientific">Enterobius vermicularis</name>
    <name type="common">Human pinworm</name>
    <dbReference type="NCBI Taxonomy" id="51028"/>
    <lineage>
        <taxon>Eukaryota</taxon>
        <taxon>Metazoa</taxon>
        <taxon>Ecdysozoa</taxon>
        <taxon>Nematoda</taxon>
        <taxon>Chromadorea</taxon>
        <taxon>Rhabditida</taxon>
        <taxon>Spirurina</taxon>
        <taxon>Oxyuridomorpha</taxon>
        <taxon>Oxyuroidea</taxon>
        <taxon>Oxyuridae</taxon>
        <taxon>Enterobius</taxon>
    </lineage>
</organism>
<evidence type="ECO:0000313" key="3">
    <source>
        <dbReference type="Proteomes" id="UP000274131"/>
    </source>
</evidence>
<keyword evidence="3" id="KW-1185">Reference proteome</keyword>